<dbReference type="GO" id="GO:0005634">
    <property type="term" value="C:nucleus"/>
    <property type="evidence" value="ECO:0007669"/>
    <property type="project" value="UniProtKB-SubCell"/>
</dbReference>
<feature type="compositionally biased region" description="Low complexity" evidence="4">
    <location>
        <begin position="22"/>
        <end position="46"/>
    </location>
</feature>
<protein>
    <submittedName>
        <fullName evidence="6">Uncharacterized protein MANES_06G019300</fullName>
    </submittedName>
</protein>
<accession>A0A2P2JRZ7</accession>
<evidence type="ECO:0000256" key="1">
    <source>
        <dbReference type="ARBA" id="ARBA00004123"/>
    </source>
</evidence>
<feature type="region of interest" description="Disordered" evidence="4">
    <location>
        <begin position="407"/>
        <end position="429"/>
    </location>
</feature>
<evidence type="ECO:0000256" key="4">
    <source>
        <dbReference type="SAM" id="MobiDB-lite"/>
    </source>
</evidence>
<dbReference type="PANTHER" id="PTHR31874">
    <property type="entry name" value="CCT MOTIF FAMILY PROTEIN, EXPRESSED"/>
    <property type="match status" value="1"/>
</dbReference>
<dbReference type="InterPro" id="IPR052453">
    <property type="entry name" value="CONSTANS-like_ZF"/>
</dbReference>
<evidence type="ECO:0000313" key="6">
    <source>
        <dbReference type="EMBL" id="MBW96258.1"/>
    </source>
</evidence>
<proteinExistence type="predicted"/>
<reference evidence="6" key="1">
    <citation type="submission" date="2018-02" db="EMBL/GenBank/DDBJ databases">
        <title>Rhizophora mucronata_Transcriptome.</title>
        <authorList>
            <person name="Meera S.P."/>
            <person name="Sreeshan A."/>
            <person name="Augustine A."/>
        </authorList>
    </citation>
    <scope>NUCLEOTIDE SEQUENCE</scope>
    <source>
        <tissue evidence="6">Leaf</tissue>
    </source>
</reference>
<feature type="compositionally biased region" description="Polar residues" evidence="4">
    <location>
        <begin position="264"/>
        <end position="276"/>
    </location>
</feature>
<evidence type="ECO:0000256" key="2">
    <source>
        <dbReference type="ARBA" id="ARBA00023242"/>
    </source>
</evidence>
<evidence type="ECO:0000259" key="5">
    <source>
        <dbReference type="PROSITE" id="PS51017"/>
    </source>
</evidence>
<dbReference type="Pfam" id="PF06203">
    <property type="entry name" value="CCT"/>
    <property type="match status" value="1"/>
</dbReference>
<dbReference type="EMBL" id="GGEC01015777">
    <property type="protein sequence ID" value="MBW96260.1"/>
    <property type="molecule type" value="Transcribed_RNA"/>
</dbReference>
<evidence type="ECO:0000256" key="3">
    <source>
        <dbReference type="PROSITE-ProRule" id="PRU00357"/>
    </source>
</evidence>
<feature type="region of interest" description="Disordered" evidence="4">
    <location>
        <begin position="264"/>
        <end position="299"/>
    </location>
</feature>
<organism evidence="6">
    <name type="scientific">Rhizophora mucronata</name>
    <name type="common">Asiatic mangrove</name>
    <dbReference type="NCBI Taxonomy" id="61149"/>
    <lineage>
        <taxon>Eukaryota</taxon>
        <taxon>Viridiplantae</taxon>
        <taxon>Streptophyta</taxon>
        <taxon>Embryophyta</taxon>
        <taxon>Tracheophyta</taxon>
        <taxon>Spermatophyta</taxon>
        <taxon>Magnoliopsida</taxon>
        <taxon>eudicotyledons</taxon>
        <taxon>Gunneridae</taxon>
        <taxon>Pentapetalae</taxon>
        <taxon>rosids</taxon>
        <taxon>fabids</taxon>
        <taxon>Malpighiales</taxon>
        <taxon>Rhizophoraceae</taxon>
        <taxon>Rhizophora</taxon>
    </lineage>
</organism>
<feature type="compositionally biased region" description="Polar residues" evidence="4">
    <location>
        <begin position="420"/>
        <end position="429"/>
    </location>
</feature>
<name>A0A2P2JRZ7_RHIMU</name>
<dbReference type="EMBL" id="GGEC01015775">
    <property type="protein sequence ID" value="MBW96258.1"/>
    <property type="molecule type" value="Transcribed_RNA"/>
</dbReference>
<dbReference type="EMBL" id="GGEC01015774">
    <property type="protein sequence ID" value="MBW96257.1"/>
    <property type="molecule type" value="Transcribed_RNA"/>
</dbReference>
<keyword evidence="2 3" id="KW-0539">Nucleus</keyword>
<dbReference type="AlphaFoldDB" id="A0A2P2JRZ7"/>
<feature type="compositionally biased region" description="Basic residues" evidence="4">
    <location>
        <begin position="409"/>
        <end position="419"/>
    </location>
</feature>
<feature type="compositionally biased region" description="Basic residues" evidence="4">
    <location>
        <begin position="52"/>
        <end position="61"/>
    </location>
</feature>
<comment type="subcellular location">
    <subcellularLocation>
        <location evidence="1 3">Nucleus</location>
    </subcellularLocation>
</comment>
<dbReference type="PANTHER" id="PTHR31874:SF10">
    <property type="entry name" value="PROTEIN CHLOROPLAST IMPORT APPARATUS 2"/>
    <property type="match status" value="1"/>
</dbReference>
<feature type="domain" description="CCT" evidence="5">
    <location>
        <begin position="375"/>
        <end position="417"/>
    </location>
</feature>
<feature type="region of interest" description="Disordered" evidence="4">
    <location>
        <begin position="16"/>
        <end position="62"/>
    </location>
</feature>
<dbReference type="InterPro" id="IPR010402">
    <property type="entry name" value="CCT_domain"/>
</dbReference>
<dbReference type="GO" id="GO:0006355">
    <property type="term" value="P:regulation of DNA-templated transcription"/>
    <property type="evidence" value="ECO:0007669"/>
    <property type="project" value="TreeGrafter"/>
</dbReference>
<sequence length="429" mass="47536">MSSSCLSGGGRTYRLELEIVKSPSTSTRTSHTSSPSSTLSESSNSPLALSTRKPRTPRKRPNQTYDEAAALLSTVYPNIFSNKHLTKPSKFTKPRDSLLLDEPPELFLPFRVFDNSGFPLHQPVPQRPNFSNEPKVANFSGFSDRSCQTSSGEVDSQSNSMELCDEYGDNFDAESILDEEIEEGIDSIMGNLSVGNEMVDGGTGFSSIVATPGYGVGQMNPTWYGNPIGRTSGVRAFRKANEATWWNFPIVDMLQISPRLSFKTPNSTSKLSSANSEAKLKSNSKPKSSSGEKKKKKIVEKPSVELKISDSAKEKENPVPAPTSGLLLKLNYEQVLNAWSDRGLPFSDDVLGSVGNDVSARLAQIDLFSENGGVREASVLRYKEKRRTRLFSKRIRYEVRKVNADQRPRMKGRFVRRPKSGTSNQRREE</sequence>
<dbReference type="PROSITE" id="PS51017">
    <property type="entry name" value="CCT"/>
    <property type="match status" value="1"/>
</dbReference>